<keyword evidence="3" id="KW-1185">Reference proteome</keyword>
<protein>
    <recommendedName>
        <fullName evidence="4">G-protein coupled receptors family 2 profile 2 domain-containing protein</fullName>
    </recommendedName>
</protein>
<keyword evidence="1" id="KW-1133">Transmembrane helix</keyword>
<dbReference type="EMBL" id="CASHTH010001087">
    <property type="protein sequence ID" value="CAI8011218.1"/>
    <property type="molecule type" value="Genomic_DNA"/>
</dbReference>
<dbReference type="Proteomes" id="UP001174909">
    <property type="component" value="Unassembled WGS sequence"/>
</dbReference>
<feature type="transmembrane region" description="Helical" evidence="1">
    <location>
        <begin position="159"/>
        <end position="179"/>
    </location>
</feature>
<comment type="caution">
    <text evidence="2">The sequence shown here is derived from an EMBL/GenBank/DDBJ whole genome shotgun (WGS) entry which is preliminary data.</text>
</comment>
<feature type="transmembrane region" description="Helical" evidence="1">
    <location>
        <begin position="35"/>
        <end position="56"/>
    </location>
</feature>
<feature type="transmembrane region" description="Helical" evidence="1">
    <location>
        <begin position="127"/>
        <end position="147"/>
    </location>
</feature>
<evidence type="ECO:0000313" key="2">
    <source>
        <dbReference type="EMBL" id="CAI8011218.1"/>
    </source>
</evidence>
<feature type="transmembrane region" description="Helical" evidence="1">
    <location>
        <begin position="257"/>
        <end position="279"/>
    </location>
</feature>
<reference evidence="2" key="1">
    <citation type="submission" date="2023-03" db="EMBL/GenBank/DDBJ databases">
        <authorList>
            <person name="Steffen K."/>
            <person name="Cardenas P."/>
        </authorList>
    </citation>
    <scope>NUCLEOTIDE SEQUENCE</scope>
</reference>
<dbReference type="Gene3D" id="1.20.1070.10">
    <property type="entry name" value="Rhodopsin 7-helix transmembrane proteins"/>
    <property type="match status" value="1"/>
</dbReference>
<keyword evidence="1" id="KW-0472">Membrane</keyword>
<organism evidence="2 3">
    <name type="scientific">Geodia barretti</name>
    <name type="common">Barrett's horny sponge</name>
    <dbReference type="NCBI Taxonomy" id="519541"/>
    <lineage>
        <taxon>Eukaryota</taxon>
        <taxon>Metazoa</taxon>
        <taxon>Porifera</taxon>
        <taxon>Demospongiae</taxon>
        <taxon>Heteroscleromorpha</taxon>
        <taxon>Tetractinellida</taxon>
        <taxon>Astrophorina</taxon>
        <taxon>Geodiidae</taxon>
        <taxon>Geodia</taxon>
    </lineage>
</organism>
<feature type="transmembrane region" description="Helical" evidence="1">
    <location>
        <begin position="215"/>
        <end position="236"/>
    </location>
</feature>
<feature type="transmembrane region" description="Helical" evidence="1">
    <location>
        <begin position="291"/>
        <end position="314"/>
    </location>
</feature>
<keyword evidence="1" id="KW-0812">Transmembrane</keyword>
<accession>A0AA35RGS9</accession>
<sequence>MYEVELEDRGGIGSFSNCTNLRPQDVRLVALTRGATGAACFAVSVLALVVVLRVKGLAGLKGSTQTRLMSYLLLSTSAYLLVLSAHMEHYWNYRGAGGKDFVPRHMWQVHLCEAVGVADQYTGSVQLFFVVGVSVHFIYHSLDIFFSVSPKGPSKRQKVALETLLVVVSVVGPALYGWVPFVAVPYGETGPWCWIRTLDRDCQIIKGSFWEQMGIWYIPFGITAFFSLFATILFLLSVKHSFQRIRRHRGQKKEEAVILIIFLSTYSLLFLIEFVTHIISTTRKRDYFGVWMLYAVSTPLGVVSLPIGLLVYAFTGTLRDAAKEYIGCQCIRRTQVFVNLFRNTSSFTHVHHHDSE</sequence>
<name>A0AA35RGS9_GEOBA</name>
<feature type="transmembrane region" description="Helical" evidence="1">
    <location>
        <begin position="68"/>
        <end position="87"/>
    </location>
</feature>
<evidence type="ECO:0000256" key="1">
    <source>
        <dbReference type="SAM" id="Phobius"/>
    </source>
</evidence>
<dbReference type="SUPFAM" id="SSF81321">
    <property type="entry name" value="Family A G protein-coupled receptor-like"/>
    <property type="match status" value="1"/>
</dbReference>
<proteinExistence type="predicted"/>
<gene>
    <name evidence="2" type="ORF">GBAR_LOCUS7280</name>
</gene>
<evidence type="ECO:0008006" key="4">
    <source>
        <dbReference type="Google" id="ProtNLM"/>
    </source>
</evidence>
<dbReference type="AlphaFoldDB" id="A0AA35RGS9"/>
<evidence type="ECO:0000313" key="3">
    <source>
        <dbReference type="Proteomes" id="UP001174909"/>
    </source>
</evidence>